<feature type="compositionally biased region" description="Polar residues" evidence="1">
    <location>
        <begin position="221"/>
        <end position="232"/>
    </location>
</feature>
<feature type="region of interest" description="Disordered" evidence="1">
    <location>
        <begin position="219"/>
        <end position="247"/>
    </location>
</feature>
<sequence>MGNSPDHSQTPSHLQEPVLPLDSEVSTNDELMHEKKFAVASICPIVQPTVVHVPSLSNQESPSTTDARNHLDQPQALLHVQKQVFPMESKVSKNDILKHANLPSVGSTSPFIEPIPICIPFFCNQEAPSITEKRNCPEHSHGLSDVQGQVLLSQSEIVDNNQLEHEQLPTTATLYPFVQCTLMPGSPLLQPEELDPEAQLASSSSIELGIATHWVIETDGVPSSSNQETLSTGERRNYPNHPQALPSECNLLNNDQLKHEKLLTAAPSYPVVEPTLIPGSSVFRLEGLDPQAWVSSPSSSSSPNPSSTQGKSPAVPTVAPMPPPTLCLQWVPPTANWNITSALALNLAMVALSRFITLDIQ</sequence>
<keyword evidence="3" id="KW-1185">Reference proteome</keyword>
<evidence type="ECO:0000313" key="3">
    <source>
        <dbReference type="Proteomes" id="UP001279734"/>
    </source>
</evidence>
<gene>
    <name evidence="2" type="ORF">Nepgr_007703</name>
</gene>
<dbReference type="Proteomes" id="UP001279734">
    <property type="component" value="Unassembled WGS sequence"/>
</dbReference>
<organism evidence="2 3">
    <name type="scientific">Nepenthes gracilis</name>
    <name type="common">Slender pitcher plant</name>
    <dbReference type="NCBI Taxonomy" id="150966"/>
    <lineage>
        <taxon>Eukaryota</taxon>
        <taxon>Viridiplantae</taxon>
        <taxon>Streptophyta</taxon>
        <taxon>Embryophyta</taxon>
        <taxon>Tracheophyta</taxon>
        <taxon>Spermatophyta</taxon>
        <taxon>Magnoliopsida</taxon>
        <taxon>eudicotyledons</taxon>
        <taxon>Gunneridae</taxon>
        <taxon>Pentapetalae</taxon>
        <taxon>Caryophyllales</taxon>
        <taxon>Nepenthaceae</taxon>
        <taxon>Nepenthes</taxon>
    </lineage>
</organism>
<accession>A0AAD3XIJ3</accession>
<protein>
    <submittedName>
        <fullName evidence="2">Uncharacterized protein</fullName>
    </submittedName>
</protein>
<dbReference type="AlphaFoldDB" id="A0AAD3XIJ3"/>
<evidence type="ECO:0000313" key="2">
    <source>
        <dbReference type="EMBL" id="GMH05863.1"/>
    </source>
</evidence>
<comment type="caution">
    <text evidence="2">The sequence shown here is derived from an EMBL/GenBank/DDBJ whole genome shotgun (WGS) entry which is preliminary data.</text>
</comment>
<feature type="region of interest" description="Disordered" evidence="1">
    <location>
        <begin position="293"/>
        <end position="318"/>
    </location>
</feature>
<reference evidence="2" key="1">
    <citation type="submission" date="2023-05" db="EMBL/GenBank/DDBJ databases">
        <title>Nepenthes gracilis genome sequencing.</title>
        <authorList>
            <person name="Fukushima K."/>
        </authorList>
    </citation>
    <scope>NUCLEOTIDE SEQUENCE</scope>
    <source>
        <strain evidence="2">SING2019-196</strain>
    </source>
</reference>
<feature type="compositionally biased region" description="Low complexity" evidence="1">
    <location>
        <begin position="295"/>
        <end position="318"/>
    </location>
</feature>
<dbReference type="EMBL" id="BSYO01000006">
    <property type="protein sequence ID" value="GMH05863.1"/>
    <property type="molecule type" value="Genomic_DNA"/>
</dbReference>
<proteinExistence type="predicted"/>
<name>A0AAD3XIJ3_NEPGR</name>
<evidence type="ECO:0000256" key="1">
    <source>
        <dbReference type="SAM" id="MobiDB-lite"/>
    </source>
</evidence>